<evidence type="ECO:0000313" key="1">
    <source>
        <dbReference type="EMBL" id="TRW95249.1"/>
    </source>
</evidence>
<comment type="caution">
    <text evidence="1">The sequence shown here is derived from an EMBL/GenBank/DDBJ whole genome shotgun (WGS) entry which is preliminary data.</text>
</comment>
<dbReference type="SUPFAM" id="SSF111331">
    <property type="entry name" value="NAD kinase/diacylglycerol kinase-like"/>
    <property type="match status" value="1"/>
</dbReference>
<dbReference type="RefSeq" id="WP_127029948.1">
    <property type="nucleotide sequence ID" value="NZ_RYFG02000091.1"/>
</dbReference>
<name>A0ABY3CAH6_9GAMM</name>
<dbReference type="Proteomes" id="UP000733744">
    <property type="component" value="Unassembled WGS sequence"/>
</dbReference>
<sequence>MLYYKGYGRSRPVALLAAIMTLLREHRPLRIHVEDEDQAYDLRTLMIFVSNNRLQLERIGLPEAKALEQGLLVATVLKPVTTIALLQLMLHGALGQLADAEHIFSFAFRQITVHLAPALLRRRQRIKVAMDGEVALLEPPLCFRLAPEKLLLLKPEVPPGENPPDPDSQ</sequence>
<dbReference type="InterPro" id="IPR016064">
    <property type="entry name" value="NAD/diacylglycerol_kinase_sf"/>
</dbReference>
<dbReference type="Gene3D" id="2.60.200.40">
    <property type="match status" value="1"/>
</dbReference>
<gene>
    <name evidence="1" type="ORF">EKO24_010205</name>
</gene>
<dbReference type="EMBL" id="RYFG02000091">
    <property type="protein sequence ID" value="TRW95249.1"/>
    <property type="molecule type" value="Genomic_DNA"/>
</dbReference>
<protein>
    <submittedName>
        <fullName evidence="1">Uncharacterized protein</fullName>
    </submittedName>
</protein>
<keyword evidence="2" id="KW-1185">Reference proteome</keyword>
<organism evidence="1 2">
    <name type="scientific">Candidatus Methylobacter oryzae</name>
    <dbReference type="NCBI Taxonomy" id="2497749"/>
    <lineage>
        <taxon>Bacteria</taxon>
        <taxon>Pseudomonadati</taxon>
        <taxon>Pseudomonadota</taxon>
        <taxon>Gammaproteobacteria</taxon>
        <taxon>Methylococcales</taxon>
        <taxon>Methylococcaceae</taxon>
        <taxon>Methylobacter</taxon>
    </lineage>
</organism>
<evidence type="ECO:0000313" key="2">
    <source>
        <dbReference type="Proteomes" id="UP000733744"/>
    </source>
</evidence>
<proteinExistence type="predicted"/>
<reference evidence="1 2" key="1">
    <citation type="journal article" date="2019" name="Antonie Van Leeuwenhoek">
        <title>Description of 'Ca. Methylobacter oryzae' KRF1, a novel species from the environmentally important Methylobacter clade 2.</title>
        <authorList>
            <person name="Khatri K."/>
            <person name="Mohite J.A."/>
            <person name="Pandit P.S."/>
            <person name="Bahulikar R."/>
            <person name="Rahalkar M.C."/>
        </authorList>
    </citation>
    <scope>NUCLEOTIDE SEQUENCE [LARGE SCALE GENOMIC DNA]</scope>
    <source>
        <strain evidence="1 2">KRF1</strain>
    </source>
</reference>
<accession>A0ABY3CAH6</accession>